<dbReference type="InterPro" id="IPR029058">
    <property type="entry name" value="AB_hydrolase_fold"/>
</dbReference>
<sequence>MISSDERYTKKFAEVNGARMAYIEAGTGDPIIFLHGNPTSSYLWRNVMPHVEALGRCVAPDLIGMGDSDKLANSGPESYRLAEHQSYLDRLLDVLGVSQNVIMVVHDWGGPLGFDWLRRHAEAAKGVAFMETIVTPMSWDGWPEQARQVFQGFRSPAGENMVLEKNVFVERVLPGSIIRDLGE</sequence>
<name>A0A382J1S8_9ZZZZ</name>
<gene>
    <name evidence="2" type="ORF">METZ01_LOCUS258710</name>
</gene>
<dbReference type="PANTHER" id="PTHR43798:SF24">
    <property type="entry name" value="CIS-3-ALKYL-4-ALKYLOXETAN-2-ONE DECARBOXYLASE"/>
    <property type="match status" value="1"/>
</dbReference>
<evidence type="ECO:0000259" key="1">
    <source>
        <dbReference type="Pfam" id="PF00561"/>
    </source>
</evidence>
<feature type="domain" description="AB hydrolase-1" evidence="1">
    <location>
        <begin position="30"/>
        <end position="154"/>
    </location>
</feature>
<dbReference type="InterPro" id="IPR000073">
    <property type="entry name" value="AB_hydrolase_1"/>
</dbReference>
<evidence type="ECO:0000313" key="2">
    <source>
        <dbReference type="EMBL" id="SVC05856.1"/>
    </source>
</evidence>
<protein>
    <recommendedName>
        <fullName evidence="1">AB hydrolase-1 domain-containing protein</fullName>
    </recommendedName>
</protein>
<reference evidence="2" key="1">
    <citation type="submission" date="2018-05" db="EMBL/GenBank/DDBJ databases">
        <authorList>
            <person name="Lanie J.A."/>
            <person name="Ng W.-L."/>
            <person name="Kazmierczak K.M."/>
            <person name="Andrzejewski T.M."/>
            <person name="Davidsen T.M."/>
            <person name="Wayne K.J."/>
            <person name="Tettelin H."/>
            <person name="Glass J.I."/>
            <person name="Rusch D."/>
            <person name="Podicherti R."/>
            <person name="Tsui H.-C.T."/>
            <person name="Winkler M.E."/>
        </authorList>
    </citation>
    <scope>NUCLEOTIDE SEQUENCE</scope>
</reference>
<dbReference type="PANTHER" id="PTHR43798">
    <property type="entry name" value="MONOACYLGLYCEROL LIPASE"/>
    <property type="match status" value="1"/>
</dbReference>
<dbReference type="NCBIfam" id="NF002938">
    <property type="entry name" value="PRK03592.1"/>
    <property type="match status" value="1"/>
</dbReference>
<dbReference type="InterPro" id="IPR050266">
    <property type="entry name" value="AB_hydrolase_sf"/>
</dbReference>
<organism evidence="2">
    <name type="scientific">marine metagenome</name>
    <dbReference type="NCBI Taxonomy" id="408172"/>
    <lineage>
        <taxon>unclassified sequences</taxon>
        <taxon>metagenomes</taxon>
        <taxon>ecological metagenomes</taxon>
    </lineage>
</organism>
<dbReference type="EMBL" id="UINC01071155">
    <property type="protein sequence ID" value="SVC05856.1"/>
    <property type="molecule type" value="Genomic_DNA"/>
</dbReference>
<proteinExistence type="predicted"/>
<dbReference type="Pfam" id="PF00561">
    <property type="entry name" value="Abhydrolase_1"/>
    <property type="match status" value="1"/>
</dbReference>
<dbReference type="Gene3D" id="3.40.50.1820">
    <property type="entry name" value="alpha/beta hydrolase"/>
    <property type="match status" value="1"/>
</dbReference>
<accession>A0A382J1S8</accession>
<feature type="non-terminal residue" evidence="2">
    <location>
        <position position="183"/>
    </location>
</feature>
<dbReference type="SUPFAM" id="SSF53474">
    <property type="entry name" value="alpha/beta-Hydrolases"/>
    <property type="match status" value="1"/>
</dbReference>
<dbReference type="AlphaFoldDB" id="A0A382J1S8"/>
<dbReference type="GO" id="GO:0016020">
    <property type="term" value="C:membrane"/>
    <property type="evidence" value="ECO:0007669"/>
    <property type="project" value="TreeGrafter"/>
</dbReference>